<keyword evidence="3" id="KW-1185">Reference proteome</keyword>
<comment type="caution">
    <text evidence="2">The sequence shown here is derived from an EMBL/GenBank/DDBJ whole genome shotgun (WGS) entry which is preliminary data.</text>
</comment>
<accession>A0AAD7FTK3</accession>
<reference evidence="2" key="1">
    <citation type="submission" date="2023-03" db="EMBL/GenBank/DDBJ databases">
        <title>Massive genome expansion in bonnet fungi (Mycena s.s.) driven by repeated elements and novel gene families across ecological guilds.</title>
        <authorList>
            <consortium name="Lawrence Berkeley National Laboratory"/>
            <person name="Harder C.B."/>
            <person name="Miyauchi S."/>
            <person name="Viragh M."/>
            <person name="Kuo A."/>
            <person name="Thoen E."/>
            <person name="Andreopoulos B."/>
            <person name="Lu D."/>
            <person name="Skrede I."/>
            <person name="Drula E."/>
            <person name="Henrissat B."/>
            <person name="Morin E."/>
            <person name="Kohler A."/>
            <person name="Barry K."/>
            <person name="LaButti K."/>
            <person name="Morin E."/>
            <person name="Salamov A."/>
            <person name="Lipzen A."/>
            <person name="Mereny Z."/>
            <person name="Hegedus B."/>
            <person name="Baldrian P."/>
            <person name="Stursova M."/>
            <person name="Weitz H."/>
            <person name="Taylor A."/>
            <person name="Grigoriev I.V."/>
            <person name="Nagy L.G."/>
            <person name="Martin F."/>
            <person name="Kauserud H."/>
        </authorList>
    </citation>
    <scope>NUCLEOTIDE SEQUENCE</scope>
    <source>
        <strain evidence="2">9284</strain>
    </source>
</reference>
<evidence type="ECO:0000259" key="1">
    <source>
        <dbReference type="Pfam" id="PF05205"/>
    </source>
</evidence>
<feature type="domain" description="BOD1/SHG1" evidence="1">
    <location>
        <begin position="9"/>
        <end position="73"/>
    </location>
</feature>
<gene>
    <name evidence="2" type="ORF">FB45DRAFT_903038</name>
</gene>
<evidence type="ECO:0000313" key="2">
    <source>
        <dbReference type="EMBL" id="KAJ7638493.1"/>
    </source>
</evidence>
<dbReference type="AlphaFoldDB" id="A0AAD7FTK3"/>
<dbReference type="EMBL" id="JARKIF010000005">
    <property type="protein sequence ID" value="KAJ7638493.1"/>
    <property type="molecule type" value="Genomic_DNA"/>
</dbReference>
<sequence length="74" mass="8511">MPIVDPTDLVNAFKKSGDFDKLRRELLADSQRSAGFEAFKTRIDEIARDRINSGQVAYTLPEMVHRELMQEVSR</sequence>
<protein>
    <recommendedName>
        <fullName evidence="1">BOD1/SHG1 domain-containing protein</fullName>
    </recommendedName>
</protein>
<evidence type="ECO:0000313" key="3">
    <source>
        <dbReference type="Proteomes" id="UP001221142"/>
    </source>
</evidence>
<dbReference type="InterPro" id="IPR055264">
    <property type="entry name" value="BOD1/SHG1_dom"/>
</dbReference>
<proteinExistence type="predicted"/>
<name>A0AAD7FTK3_9AGAR</name>
<dbReference type="Pfam" id="PF05205">
    <property type="entry name" value="COMPASS-Shg1"/>
    <property type="match status" value="1"/>
</dbReference>
<organism evidence="2 3">
    <name type="scientific">Roridomyces roridus</name>
    <dbReference type="NCBI Taxonomy" id="1738132"/>
    <lineage>
        <taxon>Eukaryota</taxon>
        <taxon>Fungi</taxon>
        <taxon>Dikarya</taxon>
        <taxon>Basidiomycota</taxon>
        <taxon>Agaricomycotina</taxon>
        <taxon>Agaricomycetes</taxon>
        <taxon>Agaricomycetidae</taxon>
        <taxon>Agaricales</taxon>
        <taxon>Marasmiineae</taxon>
        <taxon>Mycenaceae</taxon>
        <taxon>Roridomyces</taxon>
    </lineage>
</organism>
<dbReference type="Proteomes" id="UP001221142">
    <property type="component" value="Unassembled WGS sequence"/>
</dbReference>